<dbReference type="EMBL" id="FNZQ01000001">
    <property type="protein sequence ID" value="SEK52838.1"/>
    <property type="molecule type" value="Genomic_DNA"/>
</dbReference>
<dbReference type="Gene3D" id="1.10.12.10">
    <property type="entry name" value="Lyase 2-enoyl-coa Hydratase, Chain A, domain 2"/>
    <property type="match status" value="1"/>
</dbReference>
<protein>
    <submittedName>
        <fullName evidence="2">Methylglutaconyl-CoA hydratase</fullName>
    </submittedName>
</protein>
<gene>
    <name evidence="2" type="ORF">SAMN04488526_0797</name>
</gene>
<evidence type="ECO:0000313" key="2">
    <source>
        <dbReference type="EMBL" id="SEK52838.1"/>
    </source>
</evidence>
<dbReference type="Proteomes" id="UP000199283">
    <property type="component" value="Unassembled WGS sequence"/>
</dbReference>
<name>A0A1H7HRP1_9RHOB</name>
<keyword evidence="3" id="KW-1185">Reference proteome</keyword>
<sequence>MTYDTLDVSRDGRGVVTVRLTLPETHNALSARMMDELTAVAGVLGGDESRVVVLTGTGKSFCAGGDLRWMRAQFDADAAGRAREGKRLAGMLQALNTMPKPLVVRAQGNAFGGGVGLCCVADVAIGADTALFGLTETRLGLIPATIGPYVIARMGEGRARRVFMNARRFDASEAVDLGILARAVAADDLDAAVEAEVIPYLACAPGAVADAKRLARSLGPVIDETVIAATIDALAARWKGDEAVEGVGAFFDKRKPKWAK</sequence>
<dbReference type="AlphaFoldDB" id="A0A1H7HRP1"/>
<dbReference type="PANTHER" id="PTHR42964">
    <property type="entry name" value="ENOYL-COA HYDRATASE"/>
    <property type="match status" value="1"/>
</dbReference>
<dbReference type="InterPro" id="IPR029045">
    <property type="entry name" value="ClpP/crotonase-like_dom_sf"/>
</dbReference>
<dbReference type="PANTHER" id="PTHR42964:SF1">
    <property type="entry name" value="POLYKETIDE BIOSYNTHESIS ENOYL-COA HYDRATASE PKSH-RELATED"/>
    <property type="match status" value="1"/>
</dbReference>
<dbReference type="InterPro" id="IPR051683">
    <property type="entry name" value="Enoyl-CoA_Hydratase/Isomerase"/>
</dbReference>
<reference evidence="2 3" key="1">
    <citation type="submission" date="2016-10" db="EMBL/GenBank/DDBJ databases">
        <authorList>
            <person name="de Groot N.N."/>
        </authorList>
    </citation>
    <scope>NUCLEOTIDE SEQUENCE [LARGE SCALE GENOMIC DNA]</scope>
    <source>
        <strain evidence="2 3">DSM 14858</strain>
    </source>
</reference>
<dbReference type="NCBIfam" id="NF005675">
    <property type="entry name" value="PRK07468.1"/>
    <property type="match status" value="1"/>
</dbReference>
<dbReference type="RefSeq" id="WP_092759943.1">
    <property type="nucleotide sequence ID" value="NZ_FNZQ01000001.1"/>
</dbReference>
<dbReference type="OrthoDB" id="9795613at2"/>
<evidence type="ECO:0000256" key="1">
    <source>
        <dbReference type="ARBA" id="ARBA00005254"/>
    </source>
</evidence>
<organism evidence="2 3">
    <name type="scientific">Jannaschia helgolandensis</name>
    <dbReference type="NCBI Taxonomy" id="188906"/>
    <lineage>
        <taxon>Bacteria</taxon>
        <taxon>Pseudomonadati</taxon>
        <taxon>Pseudomonadota</taxon>
        <taxon>Alphaproteobacteria</taxon>
        <taxon>Rhodobacterales</taxon>
        <taxon>Roseobacteraceae</taxon>
        <taxon>Jannaschia</taxon>
    </lineage>
</organism>
<comment type="similarity">
    <text evidence="1">Belongs to the enoyl-CoA hydratase/isomerase family.</text>
</comment>
<dbReference type="STRING" id="188906.SAMN04488526_0797"/>
<dbReference type="Gene3D" id="3.90.226.10">
    <property type="entry name" value="2-enoyl-CoA Hydratase, Chain A, domain 1"/>
    <property type="match status" value="1"/>
</dbReference>
<dbReference type="GO" id="GO:0003824">
    <property type="term" value="F:catalytic activity"/>
    <property type="evidence" value="ECO:0007669"/>
    <property type="project" value="UniProtKB-ARBA"/>
</dbReference>
<accession>A0A1H7HRP1</accession>
<dbReference type="Pfam" id="PF00378">
    <property type="entry name" value="ECH_1"/>
    <property type="match status" value="1"/>
</dbReference>
<dbReference type="GO" id="GO:0008300">
    <property type="term" value="P:isoprenoid catabolic process"/>
    <property type="evidence" value="ECO:0007669"/>
    <property type="project" value="TreeGrafter"/>
</dbReference>
<dbReference type="InterPro" id="IPR014748">
    <property type="entry name" value="Enoyl-CoA_hydra_C"/>
</dbReference>
<proteinExistence type="inferred from homology"/>
<dbReference type="SUPFAM" id="SSF52096">
    <property type="entry name" value="ClpP/crotonase"/>
    <property type="match status" value="1"/>
</dbReference>
<dbReference type="InterPro" id="IPR001753">
    <property type="entry name" value="Enoyl-CoA_hydra/iso"/>
</dbReference>
<dbReference type="CDD" id="cd06558">
    <property type="entry name" value="crotonase-like"/>
    <property type="match status" value="1"/>
</dbReference>
<evidence type="ECO:0000313" key="3">
    <source>
        <dbReference type="Proteomes" id="UP000199283"/>
    </source>
</evidence>